<reference evidence="1 2" key="1">
    <citation type="submission" date="2017-09" db="EMBL/GenBank/DDBJ databases">
        <authorList>
            <person name="Lee N."/>
            <person name="Cho B.-K."/>
        </authorList>
    </citation>
    <scope>NUCLEOTIDE SEQUENCE [LARGE SCALE GENOMIC DNA]</scope>
    <source>
        <strain evidence="1 2">ATCC 13879</strain>
    </source>
</reference>
<evidence type="ECO:0008006" key="3">
    <source>
        <dbReference type="Google" id="ProtNLM"/>
    </source>
</evidence>
<protein>
    <recommendedName>
        <fullName evidence="3">PASTA domain-containing protein</fullName>
    </recommendedName>
</protein>
<organism evidence="1 2">
    <name type="scientific">Streptomyces prasinus</name>
    <dbReference type="NCBI Taxonomy" id="67345"/>
    <lineage>
        <taxon>Bacteria</taxon>
        <taxon>Bacillati</taxon>
        <taxon>Actinomycetota</taxon>
        <taxon>Actinomycetes</taxon>
        <taxon>Kitasatosporales</taxon>
        <taxon>Streptomycetaceae</taxon>
        <taxon>Streptomyces</taxon>
    </lineage>
</organism>
<evidence type="ECO:0000313" key="1">
    <source>
        <dbReference type="EMBL" id="QEV05095.1"/>
    </source>
</evidence>
<keyword evidence="2" id="KW-1185">Reference proteome</keyword>
<dbReference type="Proteomes" id="UP000326041">
    <property type="component" value="Chromosome"/>
</dbReference>
<name>A0ABX6ATE3_9ACTN</name>
<evidence type="ECO:0000313" key="2">
    <source>
        <dbReference type="Proteomes" id="UP000326041"/>
    </source>
</evidence>
<sequence>MGGRPGSALTRTAPDPWVTAFGPIMLRTTCSEGTPADRGEVPRAPRVRAIDADAVGNRLPVQALSSTPALAALRRAASAVVRVPARGTPAQGRVSIRVSTAR</sequence>
<accession>A0ABX6ATE3</accession>
<dbReference type="EMBL" id="CP023697">
    <property type="protein sequence ID" value="QEV05095.1"/>
    <property type="molecule type" value="Genomic_DNA"/>
</dbReference>
<gene>
    <name evidence="1" type="ORF">CP972_04840</name>
</gene>
<proteinExistence type="predicted"/>